<dbReference type="InterPro" id="IPR007948">
    <property type="entry name" value="DUF736"/>
</dbReference>
<proteinExistence type="predicted"/>
<evidence type="ECO:0000313" key="1">
    <source>
        <dbReference type="EMBL" id="RKS84596.1"/>
    </source>
</evidence>
<evidence type="ECO:0000313" key="2">
    <source>
        <dbReference type="Proteomes" id="UP000276029"/>
    </source>
</evidence>
<accession>A0ABX9SUH7</accession>
<keyword evidence="2" id="KW-1185">Reference proteome</keyword>
<dbReference type="Pfam" id="PF05284">
    <property type="entry name" value="DUF736"/>
    <property type="match status" value="1"/>
</dbReference>
<name>A0ABX9SUH7_SPHMI</name>
<comment type="caution">
    <text evidence="1">The sequence shown here is derived from an EMBL/GenBank/DDBJ whole genome shotgun (WGS) entry which is preliminary data.</text>
</comment>
<dbReference type="EMBL" id="RBWX01000013">
    <property type="protein sequence ID" value="RKS84596.1"/>
    <property type="molecule type" value="Genomic_DNA"/>
</dbReference>
<dbReference type="Proteomes" id="UP000276029">
    <property type="component" value="Unassembled WGS sequence"/>
</dbReference>
<sequence length="108" mass="11563">MATIGTFKKTAKGEFVGDIVTLSLQAKGVRIVPDQNPPSENAPTHRVFVGNAEVGAAWAKHSNEGRAYLGLKLDDPSFNAPIYANLFDDDGGEAHSLIWSRPGRRGGD</sequence>
<organism evidence="1 2">
    <name type="scientific">Sphingosinicella microcystinivorans</name>
    <dbReference type="NCBI Taxonomy" id="335406"/>
    <lineage>
        <taxon>Bacteria</taxon>
        <taxon>Pseudomonadati</taxon>
        <taxon>Pseudomonadota</taxon>
        <taxon>Alphaproteobacteria</taxon>
        <taxon>Sphingomonadales</taxon>
        <taxon>Sphingosinicellaceae</taxon>
        <taxon>Sphingosinicella</taxon>
    </lineage>
</organism>
<dbReference type="RefSeq" id="WP_121053730.1">
    <property type="nucleotide sequence ID" value="NZ_AP018711.1"/>
</dbReference>
<gene>
    <name evidence="1" type="ORF">DFR51_3689</name>
</gene>
<protein>
    <submittedName>
        <fullName evidence="1">Uncharacterized protein (DUF736 family)</fullName>
    </submittedName>
</protein>
<reference evidence="1 2" key="1">
    <citation type="submission" date="2018-10" db="EMBL/GenBank/DDBJ databases">
        <title>Genomic Encyclopedia of Type Strains, Phase IV (KMG-IV): sequencing the most valuable type-strain genomes for metagenomic binning, comparative biology and taxonomic classification.</title>
        <authorList>
            <person name="Goeker M."/>
        </authorList>
    </citation>
    <scope>NUCLEOTIDE SEQUENCE [LARGE SCALE GENOMIC DNA]</scope>
    <source>
        <strain evidence="1 2">DSM 19791</strain>
    </source>
</reference>